<dbReference type="AlphaFoldDB" id="A0A806JY27"/>
<sequence length="230" mass="26610">MTVTYLGHSGFLLETDRALFLFDFYTGKIPLLNSDKPLYVFVSHAHHDHYSQNIWSLQKSHPSVRYILSDDVPKHSIHAQAKGQILWMGADETHHLAEEMTVWTLLSTDEGVAFVVHHSGQNFFHAGDLNYWSWPGDSKATNDDRLRRFMVEMEKIRGMEFDVAFFPLDPRQEEDCGKGLRIFLETAQAKALFPMHFWGKYGVIDHYKRTHPDESGNIVRITEEGQVFNL</sequence>
<dbReference type="GO" id="GO:0016787">
    <property type="term" value="F:hydrolase activity"/>
    <property type="evidence" value="ECO:0007669"/>
    <property type="project" value="UniProtKB-KW"/>
</dbReference>
<dbReference type="PANTHER" id="PTHR42967">
    <property type="entry name" value="METAL DEPENDENT HYDROLASE"/>
    <property type="match status" value="1"/>
</dbReference>
<dbReference type="EC" id="3.-.-.-" evidence="2"/>
<name>A0A806JY27_9BACT</name>
<proteinExistence type="predicted"/>
<evidence type="ECO:0000313" key="2">
    <source>
        <dbReference type="EMBL" id="AGS51637.1"/>
    </source>
</evidence>
<organism evidence="2">
    <name type="scientific">uncultured bacterium contig00017</name>
    <dbReference type="NCBI Taxonomy" id="1181508"/>
    <lineage>
        <taxon>Bacteria</taxon>
        <taxon>environmental samples</taxon>
    </lineage>
</organism>
<dbReference type="Gene3D" id="3.60.15.10">
    <property type="entry name" value="Ribonuclease Z/Hydroxyacylglutathione hydrolase-like"/>
    <property type="match status" value="1"/>
</dbReference>
<feature type="domain" description="Metallo-beta-lactamase" evidence="1">
    <location>
        <begin position="7"/>
        <end position="168"/>
    </location>
</feature>
<dbReference type="InterPro" id="IPR036866">
    <property type="entry name" value="RibonucZ/Hydroxyglut_hydro"/>
</dbReference>
<accession>A0A806JY27</accession>
<dbReference type="InterPro" id="IPR001279">
    <property type="entry name" value="Metallo-B-lactamas"/>
</dbReference>
<dbReference type="SUPFAM" id="SSF56281">
    <property type="entry name" value="Metallo-hydrolase/oxidoreductase"/>
    <property type="match status" value="1"/>
</dbReference>
<dbReference type="SMART" id="SM00849">
    <property type="entry name" value="Lactamase_B"/>
    <property type="match status" value="1"/>
</dbReference>
<dbReference type="PANTHER" id="PTHR42967:SF1">
    <property type="entry name" value="MBL FOLD METALLO-HYDROLASE"/>
    <property type="match status" value="1"/>
</dbReference>
<protein>
    <submittedName>
        <fullName evidence="2">Metal dependent hydrolase</fullName>
        <ecNumber evidence="2">3.-.-.-</ecNumber>
    </submittedName>
</protein>
<reference evidence="2" key="1">
    <citation type="submission" date="2012-03" db="EMBL/GenBank/DDBJ databases">
        <title>Functional metagenomics reveals considerable lignocellulase gene clusters in the gut microbiome of a wood-feeding higher termite.</title>
        <authorList>
            <person name="Liu N."/>
        </authorList>
    </citation>
    <scope>NUCLEOTIDE SEQUENCE</scope>
</reference>
<evidence type="ECO:0000259" key="1">
    <source>
        <dbReference type="SMART" id="SM00849"/>
    </source>
</evidence>
<keyword evidence="2" id="KW-0378">Hydrolase</keyword>
<dbReference type="EMBL" id="JQ844166">
    <property type="protein sequence ID" value="AGS51637.1"/>
    <property type="molecule type" value="Genomic_DNA"/>
</dbReference>
<dbReference type="Pfam" id="PF13483">
    <property type="entry name" value="Lactamase_B_3"/>
    <property type="match status" value="1"/>
</dbReference>